<evidence type="ECO:0000313" key="3">
    <source>
        <dbReference type="Proteomes" id="UP000228888"/>
    </source>
</evidence>
<comment type="caution">
    <text evidence="2">The sequence shown here is derived from an EMBL/GenBank/DDBJ whole genome shotgun (WGS) entry which is preliminary data.</text>
</comment>
<reference evidence="3" key="1">
    <citation type="submission" date="2017-09" db="EMBL/GenBank/DDBJ databases">
        <title>Depth-based differentiation of microbial function through sediment-hosted aquifers and enrichment of novel symbionts in the deep terrestrial subsurface.</title>
        <authorList>
            <person name="Probst A.J."/>
            <person name="Ladd B."/>
            <person name="Jarett J.K."/>
            <person name="Geller-Mcgrath D.E."/>
            <person name="Sieber C.M.K."/>
            <person name="Emerson J.B."/>
            <person name="Anantharaman K."/>
            <person name="Thomas B.C."/>
            <person name="Malmstrom R."/>
            <person name="Stieglmeier M."/>
            <person name="Klingl A."/>
            <person name="Woyke T."/>
            <person name="Ryan C.M."/>
            <person name="Banfield J.F."/>
        </authorList>
    </citation>
    <scope>NUCLEOTIDE SEQUENCE [LARGE SCALE GENOMIC DNA]</scope>
</reference>
<dbReference type="EMBL" id="PFUW01000040">
    <property type="protein sequence ID" value="PJB03586.1"/>
    <property type="molecule type" value="Genomic_DNA"/>
</dbReference>
<sequence>MGFLNTLYKHIIAINSKQIFTLAFSAIILSIFIVLVVFVSGCVGGGSGGSTCTVDNTSNCTTAQACFNGVCTATCKETSDCKIDNTECREPSDDNEKRQTSPNVKFCLAAKRGPTTEKPTTNPNNPKMAAISDSFLTSNIYIEDPLKIKPDQDIKINIEVGNKDNVSLFKNTNNYPAKVVFNNLYGFITATSPGLEIKNDEVIKSIGESLDKNKRNISFNFQNRDSNAKIGSKYNYTYVIRTMNLENELPSYISLKKIDLIKNDFGISLTNKDGNYSISIDPSFDFAPLHLEFKADSDTVCEQNVCKKKYNLTYILKDENTKISDIKGYNLNLTGISCPSKIGGDTSAGIDSSGYEYNSLSATIPNITLPVYVWVKTLNNNEKTTFNIDLKFSIEETKILSYSSKTGIGDIYINSCNNNAQCKNNEECKDGKCILKGSSSSGSSSGGQV</sequence>
<gene>
    <name evidence="2" type="ORF">CO124_02405</name>
</gene>
<keyword evidence="1" id="KW-1133">Transmembrane helix</keyword>
<name>A0A2H9QRU0_HUBC1</name>
<keyword evidence="1" id="KW-0472">Membrane</keyword>
<protein>
    <submittedName>
        <fullName evidence="2">Uncharacterized protein</fullName>
    </submittedName>
</protein>
<evidence type="ECO:0000313" key="2">
    <source>
        <dbReference type="EMBL" id="PJB03586.1"/>
    </source>
</evidence>
<organism evidence="2 3">
    <name type="scientific">Huberarchaeum crystalense</name>
    <dbReference type="NCBI Taxonomy" id="2014257"/>
    <lineage>
        <taxon>Archaea</taxon>
        <taxon>Candidatus Huberarchaeota</taxon>
        <taxon>Candidatus Huberarchaeia</taxon>
        <taxon>Candidatus Huberarchaeales</taxon>
        <taxon>Candidatus Huberarchaeaceae</taxon>
        <taxon>Candidatus Huberarchaeum</taxon>
    </lineage>
</organism>
<dbReference type="Proteomes" id="UP000228888">
    <property type="component" value="Unassembled WGS sequence"/>
</dbReference>
<keyword evidence="1" id="KW-0812">Transmembrane</keyword>
<proteinExistence type="predicted"/>
<feature type="transmembrane region" description="Helical" evidence="1">
    <location>
        <begin position="20"/>
        <end position="41"/>
    </location>
</feature>
<evidence type="ECO:0000256" key="1">
    <source>
        <dbReference type="SAM" id="Phobius"/>
    </source>
</evidence>
<accession>A0A2H9QRU0</accession>
<dbReference type="AlphaFoldDB" id="A0A2H9QRU0"/>